<evidence type="ECO:0000313" key="4">
    <source>
        <dbReference type="Proteomes" id="UP000571084"/>
    </source>
</evidence>
<organism evidence="3 4">
    <name type="scientific">Glaciimonas immobilis</name>
    <dbReference type="NCBI Taxonomy" id="728004"/>
    <lineage>
        <taxon>Bacteria</taxon>
        <taxon>Pseudomonadati</taxon>
        <taxon>Pseudomonadota</taxon>
        <taxon>Betaproteobacteria</taxon>
        <taxon>Burkholderiales</taxon>
        <taxon>Oxalobacteraceae</taxon>
        <taxon>Glaciimonas</taxon>
    </lineage>
</organism>
<keyword evidence="2" id="KW-0812">Transmembrane</keyword>
<name>A0A840RUE3_9BURK</name>
<dbReference type="Proteomes" id="UP000571084">
    <property type="component" value="Unassembled WGS sequence"/>
</dbReference>
<keyword evidence="3" id="KW-0131">Cell cycle</keyword>
<feature type="coiled-coil region" evidence="1">
    <location>
        <begin position="83"/>
        <end position="110"/>
    </location>
</feature>
<evidence type="ECO:0000313" key="3">
    <source>
        <dbReference type="EMBL" id="MBB5200089.1"/>
    </source>
</evidence>
<accession>A0A840RUE3</accession>
<sequence>MSVKSHFPWPLKAIFLVLIIAFGATIALWAYYSGRNFASANAVTARDVAALNRQIADLMVERDRFSSVVNAAESQANIASATQTHLSQQIATLEADNAKLKEDLAFFEGLLPIATGSDDIAIQRLSFALTAPTQLRYRSLIMRGGKVGRDFVGDLQIVVTAVVRGKNLILTYPEQSANSPEKAAFQLDFKYYQRIDGVLTLPDGTVVKRVQARVRENGKVRTQQSANL</sequence>
<keyword evidence="4" id="KW-1185">Reference proteome</keyword>
<evidence type="ECO:0000256" key="1">
    <source>
        <dbReference type="SAM" id="Coils"/>
    </source>
</evidence>
<feature type="transmembrane region" description="Helical" evidence="2">
    <location>
        <begin position="12"/>
        <end position="32"/>
    </location>
</feature>
<keyword evidence="2" id="KW-1133">Transmembrane helix</keyword>
<keyword evidence="2" id="KW-0472">Membrane</keyword>
<keyword evidence="1" id="KW-0175">Coiled coil</keyword>
<dbReference type="RefSeq" id="WP_245182115.1">
    <property type="nucleotide sequence ID" value="NZ_JAAOZT010000001.1"/>
</dbReference>
<dbReference type="Pfam" id="PF20567">
    <property type="entry name" value="DUF6776"/>
    <property type="match status" value="1"/>
</dbReference>
<dbReference type="AlphaFoldDB" id="A0A840RUE3"/>
<dbReference type="InterPro" id="IPR046703">
    <property type="entry name" value="DUF6776"/>
</dbReference>
<proteinExistence type="predicted"/>
<dbReference type="EMBL" id="JACHHQ010000004">
    <property type="protein sequence ID" value="MBB5200089.1"/>
    <property type="molecule type" value="Genomic_DNA"/>
</dbReference>
<dbReference type="GO" id="GO:0051301">
    <property type="term" value="P:cell division"/>
    <property type="evidence" value="ECO:0007669"/>
    <property type="project" value="UniProtKB-KW"/>
</dbReference>
<evidence type="ECO:0000256" key="2">
    <source>
        <dbReference type="SAM" id="Phobius"/>
    </source>
</evidence>
<protein>
    <submittedName>
        <fullName evidence="3">Cell division protein FtsB</fullName>
    </submittedName>
</protein>
<keyword evidence="3" id="KW-0132">Cell division</keyword>
<comment type="caution">
    <text evidence="3">The sequence shown here is derived from an EMBL/GenBank/DDBJ whole genome shotgun (WGS) entry which is preliminary data.</text>
</comment>
<gene>
    <name evidence="3" type="ORF">HNR39_001924</name>
</gene>
<reference evidence="3 4" key="1">
    <citation type="submission" date="2020-08" db="EMBL/GenBank/DDBJ databases">
        <title>Genomic Encyclopedia of Type Strains, Phase IV (KMG-IV): sequencing the most valuable type-strain genomes for metagenomic binning, comparative biology and taxonomic classification.</title>
        <authorList>
            <person name="Goeker M."/>
        </authorList>
    </citation>
    <scope>NUCLEOTIDE SEQUENCE [LARGE SCALE GENOMIC DNA]</scope>
    <source>
        <strain evidence="3 4">DSM 23240</strain>
    </source>
</reference>